<dbReference type="InterPro" id="IPR032816">
    <property type="entry name" value="VTT_dom"/>
</dbReference>
<evidence type="ECO:0000256" key="6">
    <source>
        <dbReference type="ARBA" id="ARBA00023136"/>
    </source>
</evidence>
<feature type="transmembrane region" description="Helical" evidence="7">
    <location>
        <begin position="141"/>
        <end position="163"/>
    </location>
</feature>
<dbReference type="Pfam" id="PF09335">
    <property type="entry name" value="VTT_dom"/>
    <property type="match status" value="1"/>
</dbReference>
<evidence type="ECO:0000256" key="1">
    <source>
        <dbReference type="ARBA" id="ARBA00004651"/>
    </source>
</evidence>
<evidence type="ECO:0000256" key="5">
    <source>
        <dbReference type="ARBA" id="ARBA00022989"/>
    </source>
</evidence>
<dbReference type="AlphaFoldDB" id="A0A2N3YLA3"/>
<protein>
    <submittedName>
        <fullName evidence="9">Membrane protein DedA with SNARE-associated domain</fullName>
    </submittedName>
</protein>
<dbReference type="RefSeq" id="WP_101396031.1">
    <property type="nucleotide sequence ID" value="NZ_PJNE01000001.1"/>
</dbReference>
<feature type="transmembrane region" description="Helical" evidence="7">
    <location>
        <begin position="56"/>
        <end position="75"/>
    </location>
</feature>
<gene>
    <name evidence="9" type="ORF">ATL31_2483</name>
</gene>
<reference evidence="9 10" key="1">
    <citation type="submission" date="2017-12" db="EMBL/GenBank/DDBJ databases">
        <title>Sequencing the genomes of 1000 Actinobacteria strains.</title>
        <authorList>
            <person name="Klenk H.-P."/>
        </authorList>
    </citation>
    <scope>NUCLEOTIDE SEQUENCE [LARGE SCALE GENOMIC DNA]</scope>
    <source>
        <strain evidence="9 10">DSM 12806</strain>
    </source>
</reference>
<dbReference type="OrthoDB" id="9813426at2"/>
<dbReference type="InterPro" id="IPR032818">
    <property type="entry name" value="DedA-like"/>
</dbReference>
<comment type="caution">
    <text evidence="9">The sequence shown here is derived from an EMBL/GenBank/DDBJ whole genome shotgun (WGS) entry which is preliminary data.</text>
</comment>
<proteinExistence type="inferred from homology"/>
<feature type="transmembrane region" description="Helical" evidence="7">
    <location>
        <begin position="169"/>
        <end position="193"/>
    </location>
</feature>
<comment type="similarity">
    <text evidence="2 7">Belongs to the DedA family.</text>
</comment>
<dbReference type="PANTHER" id="PTHR30353:SF0">
    <property type="entry name" value="TRANSMEMBRANE PROTEIN"/>
    <property type="match status" value="1"/>
</dbReference>
<keyword evidence="10" id="KW-1185">Reference proteome</keyword>
<keyword evidence="6 7" id="KW-0472">Membrane</keyword>
<evidence type="ECO:0000313" key="9">
    <source>
        <dbReference type="EMBL" id="PKW27633.1"/>
    </source>
</evidence>
<accession>A0A2N3YLA3</accession>
<feature type="domain" description="VTT" evidence="8">
    <location>
        <begin position="36"/>
        <end position="160"/>
    </location>
</feature>
<organism evidence="9 10">
    <name type="scientific">Phycicoccus duodecadis</name>
    <dbReference type="NCBI Taxonomy" id="173053"/>
    <lineage>
        <taxon>Bacteria</taxon>
        <taxon>Bacillati</taxon>
        <taxon>Actinomycetota</taxon>
        <taxon>Actinomycetes</taxon>
        <taxon>Micrococcales</taxon>
        <taxon>Intrasporangiaceae</taxon>
        <taxon>Phycicoccus</taxon>
    </lineage>
</organism>
<dbReference type="EMBL" id="PJNE01000001">
    <property type="protein sequence ID" value="PKW27633.1"/>
    <property type="molecule type" value="Genomic_DNA"/>
</dbReference>
<keyword evidence="5 7" id="KW-1133">Transmembrane helix</keyword>
<evidence type="ECO:0000256" key="3">
    <source>
        <dbReference type="ARBA" id="ARBA00022475"/>
    </source>
</evidence>
<feature type="transmembrane region" description="Helical" evidence="7">
    <location>
        <begin position="12"/>
        <end position="36"/>
    </location>
</feature>
<name>A0A2N3YLA3_9MICO</name>
<evidence type="ECO:0000259" key="8">
    <source>
        <dbReference type="Pfam" id="PF09335"/>
    </source>
</evidence>
<evidence type="ECO:0000256" key="4">
    <source>
        <dbReference type="ARBA" id="ARBA00022692"/>
    </source>
</evidence>
<comment type="subcellular location">
    <subcellularLocation>
        <location evidence="1 7">Cell membrane</location>
        <topology evidence="1 7">Multi-pass membrane protein</topology>
    </subcellularLocation>
</comment>
<sequence>MDTVVSLLLAEPAWVVYAVVGIVVLLEGALPAGILLPGEATALAGGASVALGRTDLVPMVLVVVAAAVVGDGLGFRMGRSTGPWLLRSRMLRSRRARLERLRDGMARRGPFSLVAARWTAFVRTMVPALAGASGMSYRRFVVWNGLGAVTWGATSVVLGALAGRSYAEVQGWLGGGGALLLGLALAGGALVALHRRRVAVAAARFGADAPVADVVLAA</sequence>
<dbReference type="Proteomes" id="UP000233781">
    <property type="component" value="Unassembled WGS sequence"/>
</dbReference>
<evidence type="ECO:0000313" key="10">
    <source>
        <dbReference type="Proteomes" id="UP000233781"/>
    </source>
</evidence>
<evidence type="ECO:0000256" key="2">
    <source>
        <dbReference type="ARBA" id="ARBA00010792"/>
    </source>
</evidence>
<dbReference type="GO" id="GO:0005886">
    <property type="term" value="C:plasma membrane"/>
    <property type="evidence" value="ECO:0007669"/>
    <property type="project" value="UniProtKB-SubCell"/>
</dbReference>
<keyword evidence="4 7" id="KW-0812">Transmembrane</keyword>
<keyword evidence="3 7" id="KW-1003">Cell membrane</keyword>
<evidence type="ECO:0000256" key="7">
    <source>
        <dbReference type="RuleBase" id="RU367016"/>
    </source>
</evidence>
<dbReference type="PANTHER" id="PTHR30353">
    <property type="entry name" value="INNER MEMBRANE PROTEIN DEDA-RELATED"/>
    <property type="match status" value="1"/>
</dbReference>